<dbReference type="Gene3D" id="3.40.50.2300">
    <property type="match status" value="1"/>
</dbReference>
<dbReference type="Gene3D" id="3.60.40.10">
    <property type="entry name" value="PPM-type phosphatase domain"/>
    <property type="match status" value="1"/>
</dbReference>
<evidence type="ECO:0000256" key="2">
    <source>
        <dbReference type="ARBA" id="ARBA00023012"/>
    </source>
</evidence>
<dbReference type="PANTHER" id="PTHR48111">
    <property type="entry name" value="REGULATOR OF RPOS"/>
    <property type="match status" value="1"/>
</dbReference>
<dbReference type="InterPro" id="IPR049510">
    <property type="entry name" value="RssB-like_REC"/>
</dbReference>
<evidence type="ECO:0000256" key="1">
    <source>
        <dbReference type="ARBA" id="ARBA00022553"/>
    </source>
</evidence>
<sequence length="394" mass="43206">MHNTRAKLLIIDDDEVVRASVAAYLEDSGFTVLQAGNGAEGLRCFETDQPQLVICDLRMPQVDGLELIRRVAAVDADLPVIVMSGAGVMSDVVEALRLGAADYLIKPLEDLAVLEHSVNRALDRSRLRLENTRYREKLEVANRELQTSLDLLREDQTAGRQVQMNMLPVTPWTVGDLHFAHKIIPSLYLSGDFVDYFRIDDHRVGFYLADVSGHGASSAFVTVLLKFMTTRLLYESRKGGSLPDFNPSEVLGHINRGLINCKLGKHVTMLGGVIDEQRGVLTYSIGGHLPLPVLFADGDARYLEGRGLPVGLFDEASYEDHELPLPEAFSLTLLSDGILDLLPGETLKEKEAILPRMVVEAGGTLDGLRQVLGLAALSDMPDDIALLVLSRNLA</sequence>
<protein>
    <submittedName>
        <fullName evidence="9">Fused response regulator/phosphatase</fullName>
    </submittedName>
</protein>
<dbReference type="NCBIfam" id="NF045505">
    <property type="entry name" value="RR_RssB_Pseudo"/>
    <property type="match status" value="1"/>
</dbReference>
<evidence type="ECO:0000256" key="3">
    <source>
        <dbReference type="ARBA" id="ARBA00023015"/>
    </source>
</evidence>
<dbReference type="FunFam" id="3.40.50.2300:FF:000301">
    <property type="entry name" value="Response regulator receiver"/>
    <property type="match status" value="1"/>
</dbReference>
<dbReference type="InterPro" id="IPR001932">
    <property type="entry name" value="PPM-type_phosphatase-like_dom"/>
</dbReference>
<dbReference type="InterPro" id="IPR011006">
    <property type="entry name" value="CheY-like_superfamily"/>
</dbReference>
<dbReference type="CDD" id="cd17555">
    <property type="entry name" value="REC_RssB-like"/>
    <property type="match status" value="1"/>
</dbReference>
<dbReference type="Proteomes" id="UP000244064">
    <property type="component" value="Unassembled WGS sequence"/>
</dbReference>
<keyword evidence="1 6" id="KW-0597">Phosphoprotein</keyword>
<keyword evidence="4" id="KW-0238">DNA-binding</keyword>
<evidence type="ECO:0000256" key="4">
    <source>
        <dbReference type="ARBA" id="ARBA00023125"/>
    </source>
</evidence>
<keyword evidence="7" id="KW-0175">Coiled coil</keyword>
<proteinExistence type="predicted"/>
<dbReference type="InterPro" id="IPR001789">
    <property type="entry name" value="Sig_transdc_resp-reg_receiver"/>
</dbReference>
<dbReference type="OrthoDB" id="6399952at2"/>
<dbReference type="RefSeq" id="WP_108108364.1">
    <property type="nucleotide sequence ID" value="NZ_QASN01000020.1"/>
</dbReference>
<dbReference type="Pfam" id="PF07228">
    <property type="entry name" value="SpoIIE"/>
    <property type="match status" value="1"/>
</dbReference>
<evidence type="ECO:0000256" key="6">
    <source>
        <dbReference type="PROSITE-ProRule" id="PRU00169"/>
    </source>
</evidence>
<evidence type="ECO:0000256" key="7">
    <source>
        <dbReference type="SAM" id="Coils"/>
    </source>
</evidence>
<dbReference type="GO" id="GO:0006355">
    <property type="term" value="P:regulation of DNA-templated transcription"/>
    <property type="evidence" value="ECO:0007669"/>
    <property type="project" value="TreeGrafter"/>
</dbReference>
<dbReference type="PROSITE" id="PS50110">
    <property type="entry name" value="RESPONSE_REGULATORY"/>
    <property type="match status" value="1"/>
</dbReference>
<dbReference type="GO" id="GO:0000156">
    <property type="term" value="F:phosphorelay response regulator activity"/>
    <property type="evidence" value="ECO:0007669"/>
    <property type="project" value="TreeGrafter"/>
</dbReference>
<dbReference type="SMART" id="SM00448">
    <property type="entry name" value="REC"/>
    <property type="match status" value="1"/>
</dbReference>
<comment type="caution">
    <text evidence="9">The sequence shown here is derived from an EMBL/GenBank/DDBJ whole genome shotgun (WGS) entry which is preliminary data.</text>
</comment>
<keyword evidence="10" id="KW-1185">Reference proteome</keyword>
<name>A0A2T5P834_9PSED</name>
<dbReference type="GO" id="GO:0032993">
    <property type="term" value="C:protein-DNA complex"/>
    <property type="evidence" value="ECO:0007669"/>
    <property type="project" value="TreeGrafter"/>
</dbReference>
<dbReference type="GO" id="GO:0000976">
    <property type="term" value="F:transcription cis-regulatory region binding"/>
    <property type="evidence" value="ECO:0007669"/>
    <property type="project" value="TreeGrafter"/>
</dbReference>
<evidence type="ECO:0000259" key="8">
    <source>
        <dbReference type="PROSITE" id="PS50110"/>
    </source>
</evidence>
<gene>
    <name evidence="9" type="ORF">DBO85_14490</name>
</gene>
<dbReference type="GO" id="GO:0005829">
    <property type="term" value="C:cytosol"/>
    <property type="evidence" value="ECO:0007669"/>
    <property type="project" value="TreeGrafter"/>
</dbReference>
<keyword evidence="5" id="KW-0804">Transcription</keyword>
<accession>A0A2T5P834</accession>
<organism evidence="9 10">
    <name type="scientific">Pseudomonas mangrovi</name>
    <dbReference type="NCBI Taxonomy" id="2161748"/>
    <lineage>
        <taxon>Bacteria</taxon>
        <taxon>Pseudomonadati</taxon>
        <taxon>Pseudomonadota</taxon>
        <taxon>Gammaproteobacteria</taxon>
        <taxon>Pseudomonadales</taxon>
        <taxon>Pseudomonadaceae</taxon>
        <taxon>Pseudomonas</taxon>
    </lineage>
</organism>
<dbReference type="SUPFAM" id="SSF52172">
    <property type="entry name" value="CheY-like"/>
    <property type="match status" value="1"/>
</dbReference>
<keyword evidence="3" id="KW-0805">Transcription regulation</keyword>
<dbReference type="Pfam" id="PF00072">
    <property type="entry name" value="Response_reg"/>
    <property type="match status" value="1"/>
</dbReference>
<feature type="coiled-coil region" evidence="7">
    <location>
        <begin position="124"/>
        <end position="155"/>
    </location>
</feature>
<keyword evidence="2" id="KW-0902">Two-component regulatory system</keyword>
<feature type="domain" description="Response regulatory" evidence="8">
    <location>
        <begin position="7"/>
        <end position="121"/>
    </location>
</feature>
<dbReference type="Gene3D" id="1.20.5.390">
    <property type="entry name" value="L1 transposable element, trimerization domain"/>
    <property type="match status" value="1"/>
</dbReference>
<evidence type="ECO:0000313" key="10">
    <source>
        <dbReference type="Proteomes" id="UP000244064"/>
    </source>
</evidence>
<dbReference type="InterPro" id="IPR039420">
    <property type="entry name" value="WalR-like"/>
</dbReference>
<reference evidence="9 10" key="1">
    <citation type="submission" date="2018-04" db="EMBL/GenBank/DDBJ databases">
        <title>Pseudomonas sp. nov., isolated from mangrove soil.</title>
        <authorList>
            <person name="Chen C."/>
        </authorList>
    </citation>
    <scope>NUCLEOTIDE SEQUENCE [LARGE SCALE GENOMIC DNA]</scope>
    <source>
        <strain evidence="9 10">TC-11</strain>
    </source>
</reference>
<evidence type="ECO:0000313" key="9">
    <source>
        <dbReference type="EMBL" id="PTU73874.1"/>
    </source>
</evidence>
<dbReference type="EMBL" id="QASN01000020">
    <property type="protein sequence ID" value="PTU73874.1"/>
    <property type="molecule type" value="Genomic_DNA"/>
</dbReference>
<dbReference type="PANTHER" id="PTHR48111:SF1">
    <property type="entry name" value="TWO-COMPONENT RESPONSE REGULATOR ORR33"/>
    <property type="match status" value="1"/>
</dbReference>
<evidence type="ECO:0000256" key="5">
    <source>
        <dbReference type="ARBA" id="ARBA00023163"/>
    </source>
</evidence>
<dbReference type="SMART" id="SM00331">
    <property type="entry name" value="PP2C_SIG"/>
    <property type="match status" value="1"/>
</dbReference>
<feature type="modified residue" description="4-aspartylphosphate" evidence="6">
    <location>
        <position position="56"/>
    </location>
</feature>
<dbReference type="AlphaFoldDB" id="A0A2T5P834"/>
<dbReference type="InterPro" id="IPR036457">
    <property type="entry name" value="PPM-type-like_dom_sf"/>
</dbReference>